<protein>
    <submittedName>
        <fullName evidence="1">Uncharacterized protein</fullName>
    </submittedName>
</protein>
<dbReference type="EMBL" id="SOSA01000336">
    <property type="protein sequence ID" value="THC92415.1"/>
    <property type="molecule type" value="Genomic_DNA"/>
</dbReference>
<evidence type="ECO:0000313" key="1">
    <source>
        <dbReference type="EMBL" id="THC92415.1"/>
    </source>
</evidence>
<dbReference type="VEuPathDB" id="FungiDB:EYZ11_008105"/>
<proteinExistence type="predicted"/>
<keyword evidence="2" id="KW-1185">Reference proteome</keyword>
<dbReference type="AlphaFoldDB" id="A0A4S3JBP2"/>
<dbReference type="Proteomes" id="UP000308092">
    <property type="component" value="Unassembled WGS sequence"/>
</dbReference>
<gene>
    <name evidence="1" type="ORF">EYZ11_008105</name>
</gene>
<sequence>MDVNICLKISDKRVDIDSAHQVTKIRQKAATIPKTAKFNRGYIIEQICRLAKSQIATPLDLANFLLGESNKVYRVAGEAGRDEYLTLKRLRYLIVSKMALHPIPSPMKY</sequence>
<name>A0A4S3JBP2_9EURO</name>
<evidence type="ECO:0000313" key="2">
    <source>
        <dbReference type="Proteomes" id="UP000308092"/>
    </source>
</evidence>
<organism evidence="1 2">
    <name type="scientific">Aspergillus tanneri</name>
    <dbReference type="NCBI Taxonomy" id="1220188"/>
    <lineage>
        <taxon>Eukaryota</taxon>
        <taxon>Fungi</taxon>
        <taxon>Dikarya</taxon>
        <taxon>Ascomycota</taxon>
        <taxon>Pezizomycotina</taxon>
        <taxon>Eurotiomycetes</taxon>
        <taxon>Eurotiomycetidae</taxon>
        <taxon>Eurotiales</taxon>
        <taxon>Aspergillaceae</taxon>
        <taxon>Aspergillus</taxon>
        <taxon>Aspergillus subgen. Circumdati</taxon>
    </lineage>
</organism>
<comment type="caution">
    <text evidence="1">The sequence shown here is derived from an EMBL/GenBank/DDBJ whole genome shotgun (WGS) entry which is preliminary data.</text>
</comment>
<accession>A0A4S3JBP2</accession>
<reference evidence="1 2" key="1">
    <citation type="submission" date="2019-03" db="EMBL/GenBank/DDBJ databases">
        <title>The genome sequence of a newly discovered highly antifungal drug resistant Aspergillus species, Aspergillus tanneri NIH 1004.</title>
        <authorList>
            <person name="Mounaud S."/>
            <person name="Singh I."/>
            <person name="Joardar V."/>
            <person name="Pakala S."/>
            <person name="Pakala S."/>
            <person name="Venepally P."/>
            <person name="Hoover J."/>
            <person name="Nierman W."/>
            <person name="Chung J."/>
            <person name="Losada L."/>
        </authorList>
    </citation>
    <scope>NUCLEOTIDE SEQUENCE [LARGE SCALE GENOMIC DNA]</scope>
    <source>
        <strain evidence="1 2">NIH1004</strain>
    </source>
</reference>